<gene>
    <name evidence="1" type="ORF">FME351_LOCUS3000</name>
</gene>
<evidence type="ECO:0000313" key="1">
    <source>
        <dbReference type="EMBL" id="CAF3334912.1"/>
    </source>
</evidence>
<evidence type="ECO:0000313" key="2">
    <source>
        <dbReference type="Proteomes" id="UP000663869"/>
    </source>
</evidence>
<organism evidence="1 2">
    <name type="scientific">Rotaria socialis</name>
    <dbReference type="NCBI Taxonomy" id="392032"/>
    <lineage>
        <taxon>Eukaryota</taxon>
        <taxon>Metazoa</taxon>
        <taxon>Spiralia</taxon>
        <taxon>Gnathifera</taxon>
        <taxon>Rotifera</taxon>
        <taxon>Eurotatoria</taxon>
        <taxon>Bdelloidea</taxon>
        <taxon>Philodinida</taxon>
        <taxon>Philodinidae</taxon>
        <taxon>Rotaria</taxon>
    </lineage>
</organism>
<sequence length="389" mass="44852">MGSSKSILKRSMIRGDEVQILQIYHSHSDIRRHIDPNLVLNEDGDTFVHCASHFAMKTFLRFFSRVHDSMSFLDKDIKNLQSNFTQILTSDCHYTTSEIINHIKLINNALDNIKLDYEFQRASKSLAKQFNSDEMKFNETNIKELVSKGSELAQQLNVKLHSVALKKKEHNQIREIHNWAYDSLLEYLHSLSPHASGSYSRLDNIAHHLGVTDRYVGYRNNLTRYAKQPIDIHKIWADRKLPETTTPDWKDWAYSFQHNGSSPNLYQQSSIEKQQFSEPIGTPRPADIGPFNTRKPIKSRSFIYASDYNTHLIKAGINQNYPGGTETAHRYAKLKELSRSPSLAVAQADYTSLGRPLSYLISEPAPTEYSKSYTFPDSSKIERYPYFRP</sequence>
<accession>A0A817UPL5</accession>
<name>A0A817UPL5_9BILA</name>
<dbReference type="EMBL" id="CAJNYU010000181">
    <property type="protein sequence ID" value="CAF3334912.1"/>
    <property type="molecule type" value="Genomic_DNA"/>
</dbReference>
<proteinExistence type="predicted"/>
<dbReference type="Proteomes" id="UP000663869">
    <property type="component" value="Unassembled WGS sequence"/>
</dbReference>
<reference evidence="1" key="1">
    <citation type="submission" date="2021-02" db="EMBL/GenBank/DDBJ databases">
        <authorList>
            <person name="Nowell W R."/>
        </authorList>
    </citation>
    <scope>NUCLEOTIDE SEQUENCE</scope>
</reference>
<comment type="caution">
    <text evidence="1">The sequence shown here is derived from an EMBL/GenBank/DDBJ whole genome shotgun (WGS) entry which is preliminary data.</text>
</comment>
<protein>
    <submittedName>
        <fullName evidence="1">Uncharacterized protein</fullName>
    </submittedName>
</protein>
<dbReference type="AlphaFoldDB" id="A0A817UPL5"/>